<proteinExistence type="predicted"/>
<evidence type="ECO:0000256" key="1">
    <source>
        <dbReference type="SAM" id="Phobius"/>
    </source>
</evidence>
<keyword evidence="3" id="KW-1185">Reference proteome</keyword>
<sequence>MRFFGKKWCQASYTVEAAFTVPLGFLVLFSLSVLFTLLIKGNKVQMSLLHTVQTYAVTGSKMSSAAGLLEQGVLVRWKEQEGTNYCYTGYSESVPFLGSRFFRLHRYQQMAVTDYSGCSMVSDEVADYFVYIAENGKVFHRDRECTYLRIRIQESTPYVLENKRNQSGGIYYPCESCCHAEAQPSAAMVYFTSYGDRYHIRKECSKLKRNVRAVRRSKAGNLSPCSKCGGGE</sequence>
<gene>
    <name evidence="2" type="ORF">H8704_12350</name>
</gene>
<keyword evidence="1" id="KW-1133">Transmembrane helix</keyword>
<reference evidence="2 3" key="1">
    <citation type="submission" date="2020-08" db="EMBL/GenBank/DDBJ databases">
        <title>Genome public.</title>
        <authorList>
            <person name="Liu C."/>
            <person name="Sun Q."/>
        </authorList>
    </citation>
    <scope>NUCLEOTIDE SEQUENCE [LARGE SCALE GENOMIC DNA]</scope>
    <source>
        <strain evidence="2 3">NSJ-37</strain>
    </source>
</reference>
<organism evidence="2 3">
    <name type="scientific">Jutongia huaianensis</name>
    <dbReference type="NCBI Taxonomy" id="2763668"/>
    <lineage>
        <taxon>Bacteria</taxon>
        <taxon>Bacillati</taxon>
        <taxon>Bacillota</taxon>
        <taxon>Clostridia</taxon>
        <taxon>Lachnospirales</taxon>
        <taxon>Lachnospiraceae</taxon>
        <taxon>Jutongia</taxon>
    </lineage>
</organism>
<keyword evidence="1" id="KW-0812">Transmembrane</keyword>
<dbReference type="EMBL" id="JACRSX010000021">
    <property type="protein sequence ID" value="MBC8563401.1"/>
    <property type="molecule type" value="Genomic_DNA"/>
</dbReference>
<accession>A0ABR7N468</accession>
<feature type="transmembrane region" description="Helical" evidence="1">
    <location>
        <begin position="20"/>
        <end position="39"/>
    </location>
</feature>
<keyword evidence="1" id="KW-0472">Membrane</keyword>
<evidence type="ECO:0000313" key="2">
    <source>
        <dbReference type="EMBL" id="MBC8563401.1"/>
    </source>
</evidence>
<evidence type="ECO:0008006" key="4">
    <source>
        <dbReference type="Google" id="ProtNLM"/>
    </source>
</evidence>
<comment type="caution">
    <text evidence="2">The sequence shown here is derived from an EMBL/GenBank/DDBJ whole genome shotgun (WGS) entry which is preliminary data.</text>
</comment>
<dbReference type="Proteomes" id="UP000606193">
    <property type="component" value="Unassembled WGS sequence"/>
</dbReference>
<dbReference type="RefSeq" id="WP_249298464.1">
    <property type="nucleotide sequence ID" value="NZ_JACRSX010000021.1"/>
</dbReference>
<protein>
    <recommendedName>
        <fullName evidence="4">Pilus assembly protein</fullName>
    </recommendedName>
</protein>
<name>A0ABR7N468_9FIRM</name>
<evidence type="ECO:0000313" key="3">
    <source>
        <dbReference type="Proteomes" id="UP000606193"/>
    </source>
</evidence>